<protein>
    <submittedName>
        <fullName evidence="2">Uncharacterized protein</fullName>
    </submittedName>
</protein>
<dbReference type="Proteomes" id="UP000216173">
    <property type="component" value="Unassembled WGS sequence"/>
</dbReference>
<reference evidence="3" key="1">
    <citation type="submission" date="2017-07" db="EMBL/GenBank/DDBJ databases">
        <authorList>
            <person name="Boucher Y."/>
            <person name="Orata F.D."/>
        </authorList>
    </citation>
    <scope>NUCLEOTIDE SEQUENCE [LARGE SCALE GENOMIC DNA]</scope>
    <source>
        <strain evidence="3">OYP9E10</strain>
    </source>
</reference>
<name>A0A271VND2_VIBMT</name>
<dbReference type="EMBL" id="NMSH01000047">
    <property type="protein sequence ID" value="PAR19359.1"/>
    <property type="molecule type" value="Genomic_DNA"/>
</dbReference>
<sequence length="182" mass="20394">MSNDNILARYWKAYGGLKAVLTSIYFWGAVLLTALLYPQWTKAGWWGDVLSIMPSVLGFSLGGFAMWVAIGDEKFKTLIAGSDDGRPSPFMEVNATFVHFILLQLVSILLAVVSKAYDIALPTTHWLYVIWGDNLGAVARAFYCFSYFLFVYALLTAFAAVLALFRVSSWYDAMQTINNRDK</sequence>
<feature type="transmembrane region" description="Helical" evidence="1">
    <location>
        <begin position="49"/>
        <end position="70"/>
    </location>
</feature>
<gene>
    <name evidence="2" type="ORF">CGU03_17175</name>
</gene>
<evidence type="ECO:0000256" key="1">
    <source>
        <dbReference type="SAM" id="Phobius"/>
    </source>
</evidence>
<organism evidence="2 3">
    <name type="scientific">Vibrio metoecus</name>
    <dbReference type="NCBI Taxonomy" id="1481663"/>
    <lineage>
        <taxon>Bacteria</taxon>
        <taxon>Pseudomonadati</taxon>
        <taxon>Pseudomonadota</taxon>
        <taxon>Gammaproteobacteria</taxon>
        <taxon>Vibrionales</taxon>
        <taxon>Vibrionaceae</taxon>
        <taxon>Vibrio</taxon>
    </lineage>
</organism>
<dbReference type="AlphaFoldDB" id="A0A271VND2"/>
<keyword evidence="1" id="KW-1133">Transmembrane helix</keyword>
<feature type="transmembrane region" description="Helical" evidence="1">
    <location>
        <begin position="149"/>
        <end position="167"/>
    </location>
</feature>
<evidence type="ECO:0000313" key="3">
    <source>
        <dbReference type="Proteomes" id="UP000216173"/>
    </source>
</evidence>
<dbReference type="RefSeq" id="WP_055045003.1">
    <property type="nucleotide sequence ID" value="NZ_LBGR01000029.1"/>
</dbReference>
<proteinExistence type="predicted"/>
<feature type="transmembrane region" description="Helical" evidence="1">
    <location>
        <begin position="90"/>
        <end position="113"/>
    </location>
</feature>
<feature type="transmembrane region" description="Helical" evidence="1">
    <location>
        <begin position="125"/>
        <end position="143"/>
    </location>
</feature>
<feature type="transmembrane region" description="Helical" evidence="1">
    <location>
        <begin position="20"/>
        <end position="37"/>
    </location>
</feature>
<comment type="caution">
    <text evidence="2">The sequence shown here is derived from an EMBL/GenBank/DDBJ whole genome shotgun (WGS) entry which is preliminary data.</text>
</comment>
<keyword evidence="1" id="KW-0812">Transmembrane</keyword>
<accession>A0A271VND2</accession>
<keyword evidence="1" id="KW-0472">Membrane</keyword>
<evidence type="ECO:0000313" key="2">
    <source>
        <dbReference type="EMBL" id="PAR19359.1"/>
    </source>
</evidence>